<dbReference type="PANTHER" id="PTHR38600:SF1">
    <property type="entry name" value="TRANSCRIPTIONAL REGULATORY PROTEIN"/>
    <property type="match status" value="1"/>
</dbReference>
<dbReference type="Gene3D" id="1.10.10.10">
    <property type="entry name" value="Winged helix-like DNA-binding domain superfamily/Winged helix DNA-binding domain"/>
    <property type="match status" value="1"/>
</dbReference>
<dbReference type="EMBL" id="CP011391">
    <property type="protein sequence ID" value="AMK55233.1"/>
    <property type="molecule type" value="Genomic_DNA"/>
</dbReference>
<dbReference type="Pfam" id="PF12840">
    <property type="entry name" value="HTH_20"/>
    <property type="match status" value="1"/>
</dbReference>
<dbReference type="SUPFAM" id="SSF46785">
    <property type="entry name" value="Winged helix' DNA-binding domain"/>
    <property type="match status" value="1"/>
</dbReference>
<dbReference type="AlphaFoldDB" id="A0A140DX56"/>
<protein>
    <recommendedName>
        <fullName evidence="1">HTH arsR-type domain-containing protein</fullName>
    </recommendedName>
</protein>
<evidence type="ECO:0000313" key="3">
    <source>
        <dbReference type="Proteomes" id="UP000069771"/>
    </source>
</evidence>
<gene>
    <name evidence="2" type="ORF">AALO17_20990</name>
</gene>
<dbReference type="InterPro" id="IPR001845">
    <property type="entry name" value="HTH_ArsR_DNA-bd_dom"/>
</dbReference>
<dbReference type="RefSeq" id="WP_067558639.1">
    <property type="nucleotide sequence ID" value="NZ_CANRYF010000003.1"/>
</dbReference>
<dbReference type="SMART" id="SM00418">
    <property type="entry name" value="HTH_ARSR"/>
    <property type="match status" value="1"/>
</dbReference>
<proteinExistence type="predicted"/>
<dbReference type="PROSITE" id="PS50987">
    <property type="entry name" value="HTH_ARSR_2"/>
    <property type="match status" value="1"/>
</dbReference>
<name>A0A140DX56_9FIRM</name>
<dbReference type="GeneID" id="78478690"/>
<dbReference type="CDD" id="cd00090">
    <property type="entry name" value="HTH_ARSR"/>
    <property type="match status" value="1"/>
</dbReference>
<evidence type="ECO:0000313" key="2">
    <source>
        <dbReference type="EMBL" id="AMK55233.1"/>
    </source>
</evidence>
<dbReference type="PATRIC" id="fig|1702221.3.peg.2041"/>
<dbReference type="KEGG" id="fro:AALO17_20990"/>
<dbReference type="OrthoDB" id="9781958at2"/>
<keyword evidence="3" id="KW-1185">Reference proteome</keyword>
<reference evidence="2 3" key="1">
    <citation type="journal article" date="2016" name="Gut Pathog.">
        <title>Whole genome sequencing of "Faecalibaculum rodentium" ALO17, isolated from C57BL/6J laboratory mouse feces.</title>
        <authorList>
            <person name="Lim S."/>
            <person name="Chang D.H."/>
            <person name="Ahn S."/>
            <person name="Kim B.C."/>
        </authorList>
    </citation>
    <scope>NUCLEOTIDE SEQUENCE [LARGE SCALE GENOMIC DNA]</scope>
    <source>
        <strain evidence="2 3">Alo17</strain>
    </source>
</reference>
<dbReference type="InterPro" id="IPR011991">
    <property type="entry name" value="ArsR-like_HTH"/>
</dbReference>
<feature type="domain" description="HTH arsR-type" evidence="1">
    <location>
        <begin position="26"/>
        <end position="120"/>
    </location>
</feature>
<dbReference type="InterPro" id="IPR036390">
    <property type="entry name" value="WH_DNA-bd_sf"/>
</dbReference>
<sequence length="340" mass="37843">MKPRQAAVSCLHGKDGTVNHETKEILYLRAEEDALPFFQALANKNRLEILRILRQKDASIKELGEQLDLSSAVVTKHVQALEEAGIVRSTTRPGKRGLKKLCSLALNEAQVIFDNNYGNSARSFTEVEIPISAYETCDITAPCGMAGEDRIFGSIDDPRYFGAANRYSVTLLWFTSGYVEYPIPLMDVDLERVEELEISMELCSEHPGFNSSWKSDISFALAGLDLGIWTSPGDFGDRKGRFTPAWWTLGTEYGLLKTLTVNSEGTFMDGIRIGSVTIDDILQRLTGQDRLSLRISADADAMHPGGLNLFGRHFGDYDQNIRVLFYYQEPEKPEASPAAD</sequence>
<dbReference type="GO" id="GO:0003700">
    <property type="term" value="F:DNA-binding transcription factor activity"/>
    <property type="evidence" value="ECO:0007669"/>
    <property type="project" value="InterPro"/>
</dbReference>
<accession>A0A140DX56</accession>
<dbReference type="STRING" id="1702221.AALO17_20990"/>
<organism evidence="2 3">
    <name type="scientific">Faecalibaculum rodentium</name>
    <dbReference type="NCBI Taxonomy" id="1702221"/>
    <lineage>
        <taxon>Bacteria</taxon>
        <taxon>Bacillati</taxon>
        <taxon>Bacillota</taxon>
        <taxon>Erysipelotrichia</taxon>
        <taxon>Erysipelotrichales</taxon>
        <taxon>Erysipelotrichaceae</taxon>
        <taxon>Faecalibaculum</taxon>
    </lineage>
</organism>
<dbReference type="Proteomes" id="UP000069771">
    <property type="component" value="Chromosome"/>
</dbReference>
<dbReference type="PANTHER" id="PTHR38600">
    <property type="entry name" value="TRANSCRIPTIONAL REGULATORY PROTEIN"/>
    <property type="match status" value="1"/>
</dbReference>
<evidence type="ECO:0000259" key="1">
    <source>
        <dbReference type="PROSITE" id="PS50987"/>
    </source>
</evidence>
<dbReference type="InterPro" id="IPR036388">
    <property type="entry name" value="WH-like_DNA-bd_sf"/>
</dbReference>